<keyword evidence="1 2" id="KW-0443">Lipid metabolism</keyword>
<dbReference type="Proteomes" id="UP000827986">
    <property type="component" value="Unassembled WGS sequence"/>
</dbReference>
<reference evidence="5" key="1">
    <citation type="submission" date="2021-09" db="EMBL/GenBank/DDBJ databases">
        <title>The genome of Mauremys mutica provides insights into the evolution of semi-aquatic lifestyle.</title>
        <authorList>
            <person name="Gong S."/>
            <person name="Gao Y."/>
        </authorList>
    </citation>
    <scope>NUCLEOTIDE SEQUENCE</scope>
    <source>
        <strain evidence="5">MM-2020</strain>
        <tissue evidence="5">Muscle</tissue>
    </source>
</reference>
<dbReference type="FunFam" id="3.40.1090.10:FF:000016">
    <property type="entry name" value="Patatin like phospholipase domain containing 1"/>
    <property type="match status" value="1"/>
</dbReference>
<feature type="active site" description="Nucleophile" evidence="2">
    <location>
        <position position="61"/>
    </location>
</feature>
<feature type="short sequence motif" description="DGA/G" evidence="2">
    <location>
        <begin position="180"/>
        <end position="182"/>
    </location>
</feature>
<organism evidence="5 6">
    <name type="scientific">Mauremys mutica</name>
    <name type="common">yellowpond turtle</name>
    <dbReference type="NCBI Taxonomy" id="74926"/>
    <lineage>
        <taxon>Eukaryota</taxon>
        <taxon>Metazoa</taxon>
        <taxon>Chordata</taxon>
        <taxon>Craniata</taxon>
        <taxon>Vertebrata</taxon>
        <taxon>Euteleostomi</taxon>
        <taxon>Archelosauria</taxon>
        <taxon>Testudinata</taxon>
        <taxon>Testudines</taxon>
        <taxon>Cryptodira</taxon>
        <taxon>Durocryptodira</taxon>
        <taxon>Testudinoidea</taxon>
        <taxon>Geoemydidae</taxon>
        <taxon>Geoemydinae</taxon>
        <taxon>Mauremys</taxon>
    </lineage>
</organism>
<gene>
    <name evidence="5" type="ORF">KIL84_006445</name>
</gene>
<dbReference type="InterPro" id="IPR016035">
    <property type="entry name" value="Acyl_Trfase/lysoPLipase"/>
</dbReference>
<comment type="caution">
    <text evidence="2">Lacks conserved residue(s) required for the propagation of feature annotation.</text>
</comment>
<dbReference type="PANTHER" id="PTHR12406:SF23">
    <property type="entry name" value="OMEGA-HYDROXYCERAMIDE TRANSACYLASE"/>
    <property type="match status" value="1"/>
</dbReference>
<evidence type="ECO:0000256" key="1">
    <source>
        <dbReference type="ARBA" id="ARBA00023098"/>
    </source>
</evidence>
<keyword evidence="2" id="KW-0378">Hydrolase</keyword>
<dbReference type="Gene3D" id="3.40.1090.10">
    <property type="entry name" value="Cytosolic phospholipase A2 catalytic domain"/>
    <property type="match status" value="2"/>
</dbReference>
<feature type="short sequence motif" description="GXSXG" evidence="2">
    <location>
        <begin position="59"/>
        <end position="63"/>
    </location>
</feature>
<evidence type="ECO:0000313" key="5">
    <source>
        <dbReference type="EMBL" id="KAH1170827.1"/>
    </source>
</evidence>
<dbReference type="GO" id="GO:0005811">
    <property type="term" value="C:lipid droplet"/>
    <property type="evidence" value="ECO:0007669"/>
    <property type="project" value="TreeGrafter"/>
</dbReference>
<dbReference type="GO" id="GO:0055088">
    <property type="term" value="P:lipid homeostasis"/>
    <property type="evidence" value="ECO:0007669"/>
    <property type="project" value="TreeGrafter"/>
</dbReference>
<evidence type="ECO:0000259" key="4">
    <source>
        <dbReference type="PROSITE" id="PS51635"/>
    </source>
</evidence>
<feature type="active site" description="Proton acceptor" evidence="2">
    <location>
        <position position="180"/>
    </location>
</feature>
<comment type="caution">
    <text evidence="5">The sequence shown here is derived from an EMBL/GenBank/DDBJ whole genome shotgun (WGS) entry which is preliminary data.</text>
</comment>
<dbReference type="PANTHER" id="PTHR12406">
    <property type="entry name" value="CALCIUM-INDEPENDENT PHOSPHOLIPASE A2 IPLA2 -RELATED"/>
    <property type="match status" value="1"/>
</dbReference>
<dbReference type="AlphaFoldDB" id="A0A9D3WZC3"/>
<keyword evidence="2" id="KW-0442">Lipid degradation</keyword>
<dbReference type="InterPro" id="IPR002641">
    <property type="entry name" value="PNPLA_dom"/>
</dbReference>
<proteinExistence type="predicted"/>
<evidence type="ECO:0000256" key="3">
    <source>
        <dbReference type="SAM" id="MobiDB-lite"/>
    </source>
</evidence>
<name>A0A9D3WZC3_9SAUR</name>
<keyword evidence="6" id="KW-1185">Reference proteome</keyword>
<dbReference type="PROSITE" id="PS51635">
    <property type="entry name" value="PNPLA"/>
    <property type="match status" value="1"/>
</dbReference>
<protein>
    <recommendedName>
        <fullName evidence="4">PNPLA domain-containing protein</fullName>
    </recommendedName>
</protein>
<feature type="region of interest" description="Disordered" evidence="3">
    <location>
        <begin position="295"/>
        <end position="330"/>
    </location>
</feature>
<evidence type="ECO:0000256" key="2">
    <source>
        <dbReference type="PROSITE-ProRule" id="PRU01161"/>
    </source>
</evidence>
<dbReference type="GO" id="GO:0016020">
    <property type="term" value="C:membrane"/>
    <property type="evidence" value="ECO:0007669"/>
    <property type="project" value="TreeGrafter"/>
</dbReference>
<dbReference type="GO" id="GO:0019433">
    <property type="term" value="P:triglyceride catabolic process"/>
    <property type="evidence" value="ECO:0007669"/>
    <property type="project" value="TreeGrafter"/>
</dbReference>
<dbReference type="SUPFAM" id="SSF52151">
    <property type="entry name" value="FabD/lysophospholipase-like"/>
    <property type="match status" value="2"/>
</dbReference>
<sequence length="552" mass="61865">MRERSQHWASRNFHPTKQTKVGRHVFKSSGFLVLYQIGVVQSLLELAPEILKSASKVYGASAGSLIAAAVVCESSLEDLKESFHEAVRDARKTILGPLSPGCNMLRTVQKGLYKMLPENSHQVASGRLHISLTRVMDGQNVMVSEFSSKEDLIQALICSCFVPIYCGFIPPSFRGVRYVDGGFTNLQPCSDLEAVITVSPFTGELDICPRDCPAIFYSFQIFNSSIQISVENLCRISYALFPPSYLVLKEFFFRGYQDAVLFLRRNNAFGINYPANTLTFRFASLLSKKDLSRANEESSCRNPDTGGLESNGPAPRDLPPKQAPAVSGTLNGTDQKIQPQLCPHQHKVPRELKTQSMLIAQDRTALELVGRDVLDGTTVQKDRAFGQKHYCWFVKWSVVREAVICSCFIPVYCGFNPPSFQGVRYIDGGMTNVQPGSDSETMITVSPYTGEVDICPRDCPAYFNCISFFRSTFQLSVENLCRFSYSIFPPSISVLHEFYLQGYHDAIFFLQRHRENWTVNGTDKKIPQQTPVHCDKGRGSVFRLSPWFSLAE</sequence>
<evidence type="ECO:0000313" key="6">
    <source>
        <dbReference type="Proteomes" id="UP000827986"/>
    </source>
</evidence>
<accession>A0A9D3WZC3</accession>
<dbReference type="InterPro" id="IPR033562">
    <property type="entry name" value="PLPL"/>
</dbReference>
<dbReference type="Pfam" id="PF01734">
    <property type="entry name" value="Patatin"/>
    <property type="match status" value="1"/>
</dbReference>
<dbReference type="GO" id="GO:0004806">
    <property type="term" value="F:triacylglycerol lipase activity"/>
    <property type="evidence" value="ECO:0007669"/>
    <property type="project" value="TreeGrafter"/>
</dbReference>
<dbReference type="GO" id="GO:0005737">
    <property type="term" value="C:cytoplasm"/>
    <property type="evidence" value="ECO:0007669"/>
    <property type="project" value="TreeGrafter"/>
</dbReference>
<dbReference type="EMBL" id="JAHDVG010000483">
    <property type="protein sequence ID" value="KAH1170827.1"/>
    <property type="molecule type" value="Genomic_DNA"/>
</dbReference>
<feature type="domain" description="PNPLA" evidence="4">
    <location>
        <begin position="24"/>
        <end position="193"/>
    </location>
</feature>